<evidence type="ECO:0000259" key="10">
    <source>
        <dbReference type="PROSITE" id="PS50928"/>
    </source>
</evidence>
<dbReference type="Gene3D" id="1.10.3720.10">
    <property type="entry name" value="MetI-like"/>
    <property type="match status" value="1"/>
</dbReference>
<dbReference type="OrthoDB" id="3181282at2"/>
<evidence type="ECO:0000256" key="6">
    <source>
        <dbReference type="ARBA" id="ARBA00022970"/>
    </source>
</evidence>
<feature type="transmembrane region" description="Helical" evidence="9">
    <location>
        <begin position="20"/>
        <end position="47"/>
    </location>
</feature>
<keyword evidence="3 9" id="KW-0813">Transport</keyword>
<evidence type="ECO:0000256" key="3">
    <source>
        <dbReference type="ARBA" id="ARBA00022448"/>
    </source>
</evidence>
<keyword evidence="5 9" id="KW-0812">Transmembrane</keyword>
<gene>
    <name evidence="11" type="ORF">DFJ69_4767</name>
</gene>
<evidence type="ECO:0000313" key="12">
    <source>
        <dbReference type="Proteomes" id="UP000256661"/>
    </source>
</evidence>
<feature type="transmembrane region" description="Helical" evidence="9">
    <location>
        <begin position="198"/>
        <end position="221"/>
    </location>
</feature>
<feature type="transmembrane region" description="Helical" evidence="9">
    <location>
        <begin position="153"/>
        <end position="178"/>
    </location>
</feature>
<organism evidence="11 12">
    <name type="scientific">Thermomonospora umbrina</name>
    <dbReference type="NCBI Taxonomy" id="111806"/>
    <lineage>
        <taxon>Bacteria</taxon>
        <taxon>Bacillati</taxon>
        <taxon>Actinomycetota</taxon>
        <taxon>Actinomycetes</taxon>
        <taxon>Streptosporangiales</taxon>
        <taxon>Thermomonosporaceae</taxon>
        <taxon>Thermomonospora</taxon>
    </lineage>
</organism>
<dbReference type="GO" id="GO:0022857">
    <property type="term" value="F:transmembrane transporter activity"/>
    <property type="evidence" value="ECO:0007669"/>
    <property type="project" value="InterPro"/>
</dbReference>
<comment type="caution">
    <text evidence="11">The sequence shown here is derived from an EMBL/GenBank/DDBJ whole genome shotgun (WGS) entry which is preliminary data.</text>
</comment>
<dbReference type="RefSeq" id="WP_116026844.1">
    <property type="nucleotide sequence ID" value="NZ_QTTT01000001.1"/>
</dbReference>
<keyword evidence="7 9" id="KW-1133">Transmembrane helix</keyword>
<keyword evidence="4" id="KW-1003">Cell membrane</keyword>
<dbReference type="PROSITE" id="PS50928">
    <property type="entry name" value="ABC_TM1"/>
    <property type="match status" value="1"/>
</dbReference>
<dbReference type="GO" id="GO:0043190">
    <property type="term" value="C:ATP-binding cassette (ABC) transporter complex"/>
    <property type="evidence" value="ECO:0007669"/>
    <property type="project" value="InterPro"/>
</dbReference>
<feature type="transmembrane region" description="Helical" evidence="9">
    <location>
        <begin position="59"/>
        <end position="81"/>
    </location>
</feature>
<dbReference type="CDD" id="cd06261">
    <property type="entry name" value="TM_PBP2"/>
    <property type="match status" value="1"/>
</dbReference>
<evidence type="ECO:0000256" key="5">
    <source>
        <dbReference type="ARBA" id="ARBA00022692"/>
    </source>
</evidence>
<dbReference type="Pfam" id="PF00528">
    <property type="entry name" value="BPD_transp_1"/>
    <property type="match status" value="1"/>
</dbReference>
<dbReference type="InterPro" id="IPR035906">
    <property type="entry name" value="MetI-like_sf"/>
</dbReference>
<name>A0A3D9STG3_9ACTN</name>
<dbReference type="PANTHER" id="PTHR30614">
    <property type="entry name" value="MEMBRANE COMPONENT OF AMINO ACID ABC TRANSPORTER"/>
    <property type="match status" value="1"/>
</dbReference>
<dbReference type="AlphaFoldDB" id="A0A3D9STG3"/>
<dbReference type="PANTHER" id="PTHR30614:SF37">
    <property type="entry name" value="AMINO-ACID ABC TRANSPORTER PERMEASE PROTEIN YHDX-RELATED"/>
    <property type="match status" value="1"/>
</dbReference>
<dbReference type="NCBIfam" id="TIGR01726">
    <property type="entry name" value="HEQRo_perm_3TM"/>
    <property type="match status" value="1"/>
</dbReference>
<dbReference type="InterPro" id="IPR043429">
    <property type="entry name" value="ArtM/GltK/GlnP/TcyL/YhdX-like"/>
</dbReference>
<evidence type="ECO:0000256" key="7">
    <source>
        <dbReference type="ARBA" id="ARBA00022989"/>
    </source>
</evidence>
<comment type="subcellular location">
    <subcellularLocation>
        <location evidence="1 9">Cell membrane</location>
        <topology evidence="1 9">Multi-pass membrane protein</topology>
    </subcellularLocation>
</comment>
<evidence type="ECO:0000256" key="1">
    <source>
        <dbReference type="ARBA" id="ARBA00004651"/>
    </source>
</evidence>
<dbReference type="Proteomes" id="UP000256661">
    <property type="component" value="Unassembled WGS sequence"/>
</dbReference>
<dbReference type="EMBL" id="QTTT01000001">
    <property type="protein sequence ID" value="REE99259.1"/>
    <property type="molecule type" value="Genomic_DNA"/>
</dbReference>
<dbReference type="InterPro" id="IPR010065">
    <property type="entry name" value="AA_ABC_transptr_permease_3TM"/>
</dbReference>
<evidence type="ECO:0000256" key="4">
    <source>
        <dbReference type="ARBA" id="ARBA00022475"/>
    </source>
</evidence>
<reference evidence="11 12" key="1">
    <citation type="submission" date="2018-08" db="EMBL/GenBank/DDBJ databases">
        <title>Sequencing the genomes of 1000 actinobacteria strains.</title>
        <authorList>
            <person name="Klenk H.-P."/>
        </authorList>
    </citation>
    <scope>NUCLEOTIDE SEQUENCE [LARGE SCALE GENOMIC DNA]</scope>
    <source>
        <strain evidence="11 12">DSM 43927</strain>
    </source>
</reference>
<evidence type="ECO:0000313" key="11">
    <source>
        <dbReference type="EMBL" id="REE99259.1"/>
    </source>
</evidence>
<dbReference type="SUPFAM" id="SSF161098">
    <property type="entry name" value="MetI-like"/>
    <property type="match status" value="1"/>
</dbReference>
<evidence type="ECO:0000256" key="2">
    <source>
        <dbReference type="ARBA" id="ARBA00010072"/>
    </source>
</evidence>
<keyword evidence="12" id="KW-1185">Reference proteome</keyword>
<evidence type="ECO:0000256" key="8">
    <source>
        <dbReference type="ARBA" id="ARBA00023136"/>
    </source>
</evidence>
<protein>
    <submittedName>
        <fullName evidence="11">Amino acid ABC transporter membrane protein 1 (PAAT family)</fullName>
    </submittedName>
</protein>
<proteinExistence type="inferred from homology"/>
<dbReference type="InterPro" id="IPR000515">
    <property type="entry name" value="MetI-like"/>
</dbReference>
<feature type="domain" description="ABC transmembrane type-1" evidence="10">
    <location>
        <begin position="21"/>
        <end position="217"/>
    </location>
</feature>
<keyword evidence="8 9" id="KW-0472">Membrane</keyword>
<feature type="transmembrane region" description="Helical" evidence="9">
    <location>
        <begin position="97"/>
        <end position="116"/>
    </location>
</feature>
<keyword evidence="6" id="KW-0029">Amino-acid transport</keyword>
<sequence>MDQLLDFGPVFDNLDKILLGFWATIRIAAMTAVLSLFLGTVLAAFRVSPTPVLRATGSFVVNLLRNTPLTLVLAICILAINDNLKVTLSDSEGINRYWWGVLGLSVYTSAFVCEALRSGINTVPLGQAEAARSIGLTSTQSLRMIILPQAVRAVIAPLGSVMIAMIKNTTVVGAVAYGVEAAAVMKNLFYDFGASIPIFVGIAVGYMILTLPTGFLFGWLAKRMAVAR</sequence>
<dbReference type="GO" id="GO:0006865">
    <property type="term" value="P:amino acid transport"/>
    <property type="evidence" value="ECO:0007669"/>
    <property type="project" value="UniProtKB-KW"/>
</dbReference>
<comment type="similarity">
    <text evidence="2">Belongs to the binding-protein-dependent transport system permease family. HisMQ subfamily.</text>
</comment>
<evidence type="ECO:0000256" key="9">
    <source>
        <dbReference type="RuleBase" id="RU363032"/>
    </source>
</evidence>
<accession>A0A3D9STG3</accession>